<keyword evidence="5" id="KW-1185">Reference proteome</keyword>
<feature type="region of interest" description="Disordered" evidence="3">
    <location>
        <begin position="1"/>
        <end position="111"/>
    </location>
</feature>
<dbReference type="Gene3D" id="1.20.5.490">
    <property type="entry name" value="Single helix bin"/>
    <property type="match status" value="1"/>
</dbReference>
<reference evidence="4" key="1">
    <citation type="thesis" date="2020" institute="ProQuest LLC" country="789 East Eisenhower Parkway, Ann Arbor, MI, USA">
        <title>Comparative Genomics and Chromosome Evolution.</title>
        <authorList>
            <person name="Mudd A.B."/>
        </authorList>
    </citation>
    <scope>NUCLEOTIDE SEQUENCE</scope>
    <source>
        <strain evidence="4">HN-11 Male</strain>
        <tissue evidence="4">Kidney and liver</tissue>
    </source>
</reference>
<feature type="region of interest" description="Disordered" evidence="3">
    <location>
        <begin position="562"/>
        <end position="606"/>
    </location>
</feature>
<dbReference type="InterPro" id="IPR053049">
    <property type="entry name" value="TSC22_domain_protein_2"/>
</dbReference>
<dbReference type="InterPro" id="IPR000580">
    <property type="entry name" value="TSC22/Bun"/>
</dbReference>
<feature type="compositionally biased region" description="Polar residues" evidence="3">
    <location>
        <begin position="12"/>
        <end position="27"/>
    </location>
</feature>
<comment type="caution">
    <text evidence="4">The sequence shown here is derived from an EMBL/GenBank/DDBJ whole genome shotgun (WGS) entry which is preliminary data.</text>
</comment>
<keyword evidence="2" id="KW-0175">Coiled coil</keyword>
<feature type="region of interest" description="Disordered" evidence="3">
    <location>
        <begin position="340"/>
        <end position="376"/>
    </location>
</feature>
<feature type="compositionally biased region" description="Polar residues" evidence="3">
    <location>
        <begin position="427"/>
        <end position="446"/>
    </location>
</feature>
<feature type="compositionally biased region" description="Polar residues" evidence="3">
    <location>
        <begin position="399"/>
        <end position="418"/>
    </location>
</feature>
<dbReference type="AlphaFoldDB" id="A0A8J6FWN4"/>
<dbReference type="PROSITE" id="PS01289">
    <property type="entry name" value="TSC22"/>
    <property type="match status" value="1"/>
</dbReference>
<comment type="similarity">
    <text evidence="1">Belongs to the TSC-22/Dip/Bun family.</text>
</comment>
<sequence>MSKMPAKKKSCFQITSVTTAQAASSITEDTESLDDPDESRTEDVSSEIFDVSRATDYGPEDVVERSSSEETLNNVGDSETPATMSPNVQPQQEAPLRSSSAQQAATPSAAPATAAACSSRFRVIKLDHGSGEPYRRGRWTCTEYYDRDSDSTVITRTAESIRERDSGLGATVGSVHAGHGPDSLADTAVSQLMTLAQQPVGGAVSQFPNAQHMMGQPGQSYIHAQSGHNGKATPQNVAAAQPGGSISQQPQQSNASGSQQFTYTQAQMPSGHMMGTDYVQQHLSGQIAAGNNATAAAPPPSSLPGQQAGGAQVMVGLHSKPGDSVSPGSGLTTSHPVHMQQAASVQQGTGSSQLSNIPGGHHAMTPGLHSVPTSGISGITSSVPSVSATPVTMPTAPSTFVQSPLSSHTSVSRSNSLIPTVGLPPVQGTSSLPQSTVSPFQSQPSAAQIDDRRKSEPLPQPPIPLISEKSFVKAPIMDPLTNPLHLPVFGLPISVDGEDDSSSSANVVAIDNKIEQAMDLVKSHLMYAVREEVEVLKEQIKELIEKNSTLERENALLKSLSNSDQLSQLSTPAGVGTCQQPPPVTTTSHTAPQTAHPPQQPNVSSA</sequence>
<evidence type="ECO:0000256" key="2">
    <source>
        <dbReference type="SAM" id="Coils"/>
    </source>
</evidence>
<evidence type="ECO:0000313" key="5">
    <source>
        <dbReference type="Proteomes" id="UP000770717"/>
    </source>
</evidence>
<evidence type="ECO:0000256" key="1">
    <source>
        <dbReference type="ARBA" id="ARBA00007908"/>
    </source>
</evidence>
<evidence type="ECO:0000256" key="3">
    <source>
        <dbReference type="SAM" id="MobiDB-lite"/>
    </source>
</evidence>
<dbReference type="GO" id="GO:0006357">
    <property type="term" value="P:regulation of transcription by RNA polymerase II"/>
    <property type="evidence" value="ECO:0007669"/>
    <property type="project" value="InterPro"/>
</dbReference>
<feature type="compositionally biased region" description="Low complexity" evidence="3">
    <location>
        <begin position="241"/>
        <end position="253"/>
    </location>
</feature>
<feature type="compositionally biased region" description="Polar residues" evidence="3">
    <location>
        <begin position="326"/>
        <end position="335"/>
    </location>
</feature>
<gene>
    <name evidence="4" type="ORF">GDO78_001852</name>
</gene>
<dbReference type="SUPFAM" id="SSF58026">
    <property type="entry name" value="Delta-sleep-inducing peptide immunoreactive peptide"/>
    <property type="match status" value="1"/>
</dbReference>
<feature type="compositionally biased region" description="Polar residues" evidence="3">
    <location>
        <begin position="340"/>
        <end position="356"/>
    </location>
</feature>
<feature type="compositionally biased region" description="Polar residues" evidence="3">
    <location>
        <begin position="69"/>
        <end position="92"/>
    </location>
</feature>
<evidence type="ECO:0008006" key="6">
    <source>
        <dbReference type="Google" id="ProtNLM"/>
    </source>
</evidence>
<protein>
    <recommendedName>
        <fullName evidence="6">TSC22 domain family protein 2</fullName>
    </recommendedName>
</protein>
<dbReference type="FunFam" id="1.20.5.490:FF:000002">
    <property type="entry name" value="TSC22 domain family, member 1"/>
    <property type="match status" value="1"/>
</dbReference>
<dbReference type="Pfam" id="PF01166">
    <property type="entry name" value="TSC22"/>
    <property type="match status" value="1"/>
</dbReference>
<dbReference type="Proteomes" id="UP000770717">
    <property type="component" value="Unassembled WGS sequence"/>
</dbReference>
<dbReference type="InterPro" id="IPR047862">
    <property type="entry name" value="TSC22/BUN_CS"/>
</dbReference>
<dbReference type="OrthoDB" id="8961796at2759"/>
<feature type="compositionally biased region" description="Basic residues" evidence="3">
    <location>
        <begin position="1"/>
        <end position="10"/>
    </location>
</feature>
<feature type="compositionally biased region" description="Acidic residues" evidence="3">
    <location>
        <begin position="28"/>
        <end position="37"/>
    </location>
</feature>
<dbReference type="PANTHER" id="PTHR46894:SF1">
    <property type="entry name" value="TSC22 DOMAIN FAMILY PROTEIN 2"/>
    <property type="match status" value="1"/>
</dbReference>
<feature type="compositionally biased region" description="Polar residues" evidence="3">
    <location>
        <begin position="217"/>
        <end position="238"/>
    </location>
</feature>
<name>A0A8J6FWN4_ELECQ</name>
<feature type="region of interest" description="Disordered" evidence="3">
    <location>
        <begin position="208"/>
        <end position="259"/>
    </location>
</feature>
<feature type="region of interest" description="Disordered" evidence="3">
    <location>
        <begin position="399"/>
        <end position="464"/>
    </location>
</feature>
<organism evidence="4 5">
    <name type="scientific">Eleutherodactylus coqui</name>
    <name type="common">Puerto Rican coqui</name>
    <dbReference type="NCBI Taxonomy" id="57060"/>
    <lineage>
        <taxon>Eukaryota</taxon>
        <taxon>Metazoa</taxon>
        <taxon>Chordata</taxon>
        <taxon>Craniata</taxon>
        <taxon>Vertebrata</taxon>
        <taxon>Euteleostomi</taxon>
        <taxon>Amphibia</taxon>
        <taxon>Batrachia</taxon>
        <taxon>Anura</taxon>
        <taxon>Neobatrachia</taxon>
        <taxon>Hyloidea</taxon>
        <taxon>Eleutherodactylidae</taxon>
        <taxon>Eleutherodactylinae</taxon>
        <taxon>Eleutherodactylus</taxon>
        <taxon>Eleutherodactylus</taxon>
    </lineage>
</organism>
<dbReference type="EMBL" id="WNTK01000001">
    <property type="protein sequence ID" value="KAG9494219.1"/>
    <property type="molecule type" value="Genomic_DNA"/>
</dbReference>
<feature type="coiled-coil region" evidence="2">
    <location>
        <begin position="526"/>
        <end position="560"/>
    </location>
</feature>
<feature type="compositionally biased region" description="Low complexity" evidence="3">
    <location>
        <begin position="98"/>
        <end position="111"/>
    </location>
</feature>
<proteinExistence type="inferred from homology"/>
<feature type="region of interest" description="Disordered" evidence="3">
    <location>
        <begin position="316"/>
        <end position="335"/>
    </location>
</feature>
<dbReference type="PANTHER" id="PTHR46894">
    <property type="entry name" value="TSC22 DOMAIN FAMILY PROTEIN 2"/>
    <property type="match status" value="1"/>
</dbReference>
<evidence type="ECO:0000313" key="4">
    <source>
        <dbReference type="EMBL" id="KAG9494219.1"/>
    </source>
</evidence>
<accession>A0A8J6FWN4</accession>